<dbReference type="OrthoDB" id="6499973at2759"/>
<dbReference type="Gene3D" id="1.20.1250.20">
    <property type="entry name" value="MFS general substrate transporter like domains"/>
    <property type="match status" value="2"/>
</dbReference>
<proteinExistence type="inferred from homology"/>
<protein>
    <submittedName>
        <fullName evidence="4">Major facilitator superfamily domain-containing protein</fullName>
    </submittedName>
</protein>
<keyword evidence="3" id="KW-0472">Membrane</keyword>
<dbReference type="PANTHER" id="PTHR11360">
    <property type="entry name" value="MONOCARBOXYLATE TRANSPORTER"/>
    <property type="match status" value="1"/>
</dbReference>
<comment type="subcellular location">
    <subcellularLocation>
        <location evidence="1">Membrane</location>
        <topology evidence="1">Multi-pass membrane protein</topology>
    </subcellularLocation>
</comment>
<feature type="transmembrane region" description="Helical" evidence="3">
    <location>
        <begin position="45"/>
        <end position="65"/>
    </location>
</feature>
<keyword evidence="3" id="KW-0812">Transmembrane</keyword>
<feature type="transmembrane region" description="Helical" evidence="3">
    <location>
        <begin position="142"/>
        <end position="165"/>
    </location>
</feature>
<feature type="transmembrane region" description="Helical" evidence="3">
    <location>
        <begin position="291"/>
        <end position="310"/>
    </location>
</feature>
<dbReference type="PANTHER" id="PTHR11360:SF252">
    <property type="entry name" value="MAJOR FACILITATOR SUPERFAMILY (MFS) PROFILE DOMAIN-CONTAINING PROTEIN-RELATED"/>
    <property type="match status" value="1"/>
</dbReference>
<feature type="transmembrane region" description="Helical" evidence="3">
    <location>
        <begin position="116"/>
        <end position="136"/>
    </location>
</feature>
<keyword evidence="5" id="KW-1185">Reference proteome</keyword>
<evidence type="ECO:0000256" key="3">
    <source>
        <dbReference type="SAM" id="Phobius"/>
    </source>
</evidence>
<dbReference type="Pfam" id="PF07690">
    <property type="entry name" value="MFS_1"/>
    <property type="match status" value="1"/>
</dbReference>
<evidence type="ECO:0000256" key="2">
    <source>
        <dbReference type="ARBA" id="ARBA00006727"/>
    </source>
</evidence>
<reference evidence="4" key="1">
    <citation type="submission" date="2020-11" db="EMBL/GenBank/DDBJ databases">
        <authorList>
            <consortium name="DOE Joint Genome Institute"/>
            <person name="Ahrendt S."/>
            <person name="Riley R."/>
            <person name="Andreopoulos W."/>
            <person name="Labutti K."/>
            <person name="Pangilinan J."/>
            <person name="Ruiz-Duenas F.J."/>
            <person name="Barrasa J.M."/>
            <person name="Sanchez-Garcia M."/>
            <person name="Camarero S."/>
            <person name="Miyauchi S."/>
            <person name="Serrano A."/>
            <person name="Linde D."/>
            <person name="Babiker R."/>
            <person name="Drula E."/>
            <person name="Ayuso-Fernandez I."/>
            <person name="Pacheco R."/>
            <person name="Padilla G."/>
            <person name="Ferreira P."/>
            <person name="Barriuso J."/>
            <person name="Kellner H."/>
            <person name="Castanera R."/>
            <person name="Alfaro M."/>
            <person name="Ramirez L."/>
            <person name="Pisabarro A.G."/>
            <person name="Kuo A."/>
            <person name="Tritt A."/>
            <person name="Lipzen A."/>
            <person name="He G."/>
            <person name="Yan M."/>
            <person name="Ng V."/>
            <person name="Cullen D."/>
            <person name="Martin F."/>
            <person name="Rosso M.-N."/>
            <person name="Henrissat B."/>
            <person name="Hibbett D."/>
            <person name="Martinez A.T."/>
            <person name="Grigoriev I.V."/>
        </authorList>
    </citation>
    <scope>NUCLEOTIDE SEQUENCE</scope>
    <source>
        <strain evidence="4">CBS 506.95</strain>
    </source>
</reference>
<dbReference type="SUPFAM" id="SSF103473">
    <property type="entry name" value="MFS general substrate transporter"/>
    <property type="match status" value="1"/>
</dbReference>
<name>A0A9P6ELJ1_9AGAR</name>
<dbReference type="GO" id="GO:0022857">
    <property type="term" value="F:transmembrane transporter activity"/>
    <property type="evidence" value="ECO:0007669"/>
    <property type="project" value="InterPro"/>
</dbReference>
<dbReference type="EMBL" id="MU157836">
    <property type="protein sequence ID" value="KAF9531085.1"/>
    <property type="molecule type" value="Genomic_DNA"/>
</dbReference>
<feature type="transmembrane region" description="Helical" evidence="3">
    <location>
        <begin position="85"/>
        <end position="104"/>
    </location>
</feature>
<keyword evidence="3" id="KW-1133">Transmembrane helix</keyword>
<feature type="transmembrane region" description="Helical" evidence="3">
    <location>
        <begin position="322"/>
        <end position="340"/>
    </location>
</feature>
<dbReference type="GO" id="GO:0016020">
    <property type="term" value="C:membrane"/>
    <property type="evidence" value="ECO:0007669"/>
    <property type="project" value="UniProtKB-SubCell"/>
</dbReference>
<dbReference type="InterPro" id="IPR011701">
    <property type="entry name" value="MFS"/>
</dbReference>
<gene>
    <name evidence="4" type="ORF">CPB83DRAFT_849308</name>
</gene>
<feature type="transmembrane region" description="Helical" evidence="3">
    <location>
        <begin position="410"/>
        <end position="434"/>
    </location>
</feature>
<evidence type="ECO:0000313" key="4">
    <source>
        <dbReference type="EMBL" id="KAF9531085.1"/>
    </source>
</evidence>
<evidence type="ECO:0000256" key="1">
    <source>
        <dbReference type="ARBA" id="ARBA00004141"/>
    </source>
</evidence>
<dbReference type="InterPro" id="IPR036259">
    <property type="entry name" value="MFS_trans_sf"/>
</dbReference>
<feature type="transmembrane region" description="Helical" evidence="3">
    <location>
        <begin position="346"/>
        <end position="368"/>
    </location>
</feature>
<organism evidence="4 5">
    <name type="scientific">Crepidotus variabilis</name>
    <dbReference type="NCBI Taxonomy" id="179855"/>
    <lineage>
        <taxon>Eukaryota</taxon>
        <taxon>Fungi</taxon>
        <taxon>Dikarya</taxon>
        <taxon>Basidiomycota</taxon>
        <taxon>Agaricomycotina</taxon>
        <taxon>Agaricomycetes</taxon>
        <taxon>Agaricomycetidae</taxon>
        <taxon>Agaricales</taxon>
        <taxon>Agaricineae</taxon>
        <taxon>Crepidotaceae</taxon>
        <taxon>Crepidotus</taxon>
    </lineage>
</organism>
<dbReference type="InterPro" id="IPR050327">
    <property type="entry name" value="Proton-linked_MCT"/>
</dbReference>
<accession>A0A9P6ELJ1</accession>
<feature type="transmembrane region" description="Helical" evidence="3">
    <location>
        <begin position="255"/>
        <end position="279"/>
    </location>
</feature>
<comment type="caution">
    <text evidence="4">The sequence shown here is derived from an EMBL/GenBank/DDBJ whole genome shotgun (WGS) entry which is preliminary data.</text>
</comment>
<evidence type="ECO:0000313" key="5">
    <source>
        <dbReference type="Proteomes" id="UP000807306"/>
    </source>
</evidence>
<comment type="similarity">
    <text evidence="2">Belongs to the major facilitator superfamily. Monocarboxylate porter (TC 2.A.1.13) family.</text>
</comment>
<feature type="transmembrane region" description="Helical" evidence="3">
    <location>
        <begin position="177"/>
        <end position="202"/>
    </location>
</feature>
<dbReference type="Proteomes" id="UP000807306">
    <property type="component" value="Unassembled WGS sequence"/>
</dbReference>
<sequence length="444" mass="48237">MTRQKKDRDYEAGEESTLSTATVATFVEKEEVLSSKVSSCPEGGLRAWLTILGVFLIQFTTFGYTNAHGVYNDYYVREYLQKTSSSSQIAWIGSTQLFLVMSVGVVSGRAFDAGHFYALMIGGALLFEFCLFMISITQPEHFYQVFLAQGVGLGIAVGVMYIPAIGIISHYFQRNRALAIGLGTSGSAVGGAIHPIMLNSWFHGSVGFHNGVRASAGLTGGLMVIGILLMKPRYPKDKPPTKSMFTEFWGFLKDIPYVFMILGTMLTLAGIYYPIFFIQLSSIKNGITPHLAFYTIVVLNGASAVGRIIPNLLVYRYGPYNIVVPSVYITALLIFCSLAINNAPGTMVFTVLYGFFSGSYVSVMPAMIGSMAAHDSEIGARMGVCFTFTGIGGLIGTPVAGALLSKSFVWWRPVVFAGLCVTTGATCFATARFLKARHLQTQRL</sequence>
<feature type="transmembrane region" description="Helical" evidence="3">
    <location>
        <begin position="380"/>
        <end position="404"/>
    </location>
</feature>
<feature type="transmembrane region" description="Helical" evidence="3">
    <location>
        <begin position="214"/>
        <end position="234"/>
    </location>
</feature>
<dbReference type="AlphaFoldDB" id="A0A9P6ELJ1"/>